<reference evidence="2" key="1">
    <citation type="journal article" date="2019" name="bioRxiv">
        <title>The Genome of the Zebra Mussel, Dreissena polymorpha: A Resource for Invasive Species Research.</title>
        <authorList>
            <person name="McCartney M.A."/>
            <person name="Auch B."/>
            <person name="Kono T."/>
            <person name="Mallez S."/>
            <person name="Zhang Y."/>
            <person name="Obille A."/>
            <person name="Becker A."/>
            <person name="Abrahante J.E."/>
            <person name="Garbe J."/>
            <person name="Badalamenti J.P."/>
            <person name="Herman A."/>
            <person name="Mangelson H."/>
            <person name="Liachko I."/>
            <person name="Sullivan S."/>
            <person name="Sone E.D."/>
            <person name="Koren S."/>
            <person name="Silverstein K.A.T."/>
            <person name="Beckman K.B."/>
            <person name="Gohl D.M."/>
        </authorList>
    </citation>
    <scope>NUCLEOTIDE SEQUENCE</scope>
    <source>
        <strain evidence="2">Duluth1</strain>
        <tissue evidence="2">Whole animal</tissue>
    </source>
</reference>
<gene>
    <name evidence="2" type="ORF">DPMN_163116</name>
</gene>
<organism evidence="2 3">
    <name type="scientific">Dreissena polymorpha</name>
    <name type="common">Zebra mussel</name>
    <name type="synonym">Mytilus polymorpha</name>
    <dbReference type="NCBI Taxonomy" id="45954"/>
    <lineage>
        <taxon>Eukaryota</taxon>
        <taxon>Metazoa</taxon>
        <taxon>Spiralia</taxon>
        <taxon>Lophotrochozoa</taxon>
        <taxon>Mollusca</taxon>
        <taxon>Bivalvia</taxon>
        <taxon>Autobranchia</taxon>
        <taxon>Heteroconchia</taxon>
        <taxon>Euheterodonta</taxon>
        <taxon>Imparidentia</taxon>
        <taxon>Neoheterodontei</taxon>
        <taxon>Myida</taxon>
        <taxon>Dreissenoidea</taxon>
        <taxon>Dreissenidae</taxon>
        <taxon>Dreissena</taxon>
    </lineage>
</organism>
<reference evidence="2" key="2">
    <citation type="submission" date="2020-11" db="EMBL/GenBank/DDBJ databases">
        <authorList>
            <person name="McCartney M.A."/>
            <person name="Auch B."/>
            <person name="Kono T."/>
            <person name="Mallez S."/>
            <person name="Becker A."/>
            <person name="Gohl D.M."/>
            <person name="Silverstein K.A.T."/>
            <person name="Koren S."/>
            <person name="Bechman K.B."/>
            <person name="Herman A."/>
            <person name="Abrahante J.E."/>
            <person name="Garbe J."/>
        </authorList>
    </citation>
    <scope>NUCLEOTIDE SEQUENCE</scope>
    <source>
        <strain evidence="2">Duluth1</strain>
        <tissue evidence="2">Whole animal</tissue>
    </source>
</reference>
<dbReference type="AlphaFoldDB" id="A0A9D4ESV9"/>
<dbReference type="Proteomes" id="UP000828390">
    <property type="component" value="Unassembled WGS sequence"/>
</dbReference>
<name>A0A9D4ESV9_DREPO</name>
<evidence type="ECO:0000313" key="3">
    <source>
        <dbReference type="Proteomes" id="UP000828390"/>
    </source>
</evidence>
<comment type="caution">
    <text evidence="2">The sequence shown here is derived from an EMBL/GenBank/DDBJ whole genome shotgun (WGS) entry which is preliminary data.</text>
</comment>
<feature type="signal peptide" evidence="1">
    <location>
        <begin position="1"/>
        <end position="23"/>
    </location>
</feature>
<protein>
    <submittedName>
        <fullName evidence="2">Uncharacterized protein</fullName>
    </submittedName>
</protein>
<evidence type="ECO:0000313" key="2">
    <source>
        <dbReference type="EMBL" id="KAH3785033.1"/>
    </source>
</evidence>
<keyword evidence="1" id="KW-0732">Signal</keyword>
<feature type="chain" id="PRO_5039284762" evidence="1">
    <location>
        <begin position="24"/>
        <end position="62"/>
    </location>
</feature>
<evidence type="ECO:0000256" key="1">
    <source>
        <dbReference type="SAM" id="SignalP"/>
    </source>
</evidence>
<dbReference type="EMBL" id="JAIWYP010000008">
    <property type="protein sequence ID" value="KAH3785033.1"/>
    <property type="molecule type" value="Genomic_DNA"/>
</dbReference>
<keyword evidence="3" id="KW-1185">Reference proteome</keyword>
<accession>A0A9D4ESV9</accession>
<sequence>MMQYLYVTYLWEICLFYLVETCAEETHKRQKGDNAWMCSMEKIQYMFMGDNPWMCEREKLLP</sequence>
<proteinExistence type="predicted"/>